<evidence type="ECO:0000259" key="1">
    <source>
        <dbReference type="Pfam" id="PF01345"/>
    </source>
</evidence>
<reference evidence="3 4" key="1">
    <citation type="submission" date="2013-07" db="EMBL/GenBank/DDBJ databases">
        <authorList>
            <person name="Weinstock G."/>
            <person name="Sodergren E."/>
            <person name="Wylie T."/>
            <person name="Fulton L."/>
            <person name="Fulton R."/>
            <person name="Fronick C."/>
            <person name="O'Laughlin M."/>
            <person name="Godfrey J."/>
            <person name="Miner T."/>
            <person name="Herter B."/>
            <person name="Appelbaum E."/>
            <person name="Cordes M."/>
            <person name="Lek S."/>
            <person name="Wollam A."/>
            <person name="Pepin K.H."/>
            <person name="Palsikar V.B."/>
            <person name="Mitreva M."/>
            <person name="Wilson R.K."/>
        </authorList>
    </citation>
    <scope>NUCLEOTIDE SEQUENCE [LARGE SCALE GENOMIC DNA]</scope>
    <source>
        <strain evidence="3 4">ATCC 27760</strain>
    </source>
</reference>
<dbReference type="Pfam" id="PF17802">
    <property type="entry name" value="SpaA"/>
    <property type="match status" value="2"/>
</dbReference>
<feature type="domain" description="SpaA-like prealbumin fold" evidence="2">
    <location>
        <begin position="2240"/>
        <end position="2343"/>
    </location>
</feature>
<dbReference type="InterPro" id="IPR051172">
    <property type="entry name" value="Chlamydia_OmcB"/>
</dbReference>
<dbReference type="RefSeq" id="WP_021683151.1">
    <property type="nucleotide sequence ID" value="NZ_KI260466.1"/>
</dbReference>
<dbReference type="InterPro" id="IPR047589">
    <property type="entry name" value="DUF11_rpt"/>
</dbReference>
<dbReference type="PANTHER" id="PTHR34819">
    <property type="entry name" value="LARGE CYSTEINE-RICH PERIPLASMIC PROTEIN OMCB"/>
    <property type="match status" value="1"/>
</dbReference>
<dbReference type="Gene3D" id="2.60.40.740">
    <property type="match status" value="1"/>
</dbReference>
<protein>
    <submittedName>
        <fullName evidence="3">Repeat protein</fullName>
    </submittedName>
</protein>
<accession>U2M078</accession>
<feature type="domain" description="DUF11" evidence="1">
    <location>
        <begin position="357"/>
        <end position="460"/>
    </location>
</feature>
<sequence>MQTEKTRHLRTRVISVLLAVLMIVTCLPSMLFPVSADNNGRSGGPLVLTNASVEFRDSKYNPIDEVNTGDVFYLMSTISGNNVNEGEMDSYRIEITDKNLLLPNFAGNGFRDGAVYNGYTLHVNSDGSRYIAFDIDNGQTKQVRLQAKFQNGKTPGGTISTVKIVQDSTGKNASSTITARAERQWSASKSEDRNALTAAQLAAGTTVNYTLSASANNVSKKNGVEWVQSLKFEDTISLSEMTFIGDAQTAVENAVKSAVAAKGYTAGNLSVTVSGSTAKISFTVDSKNTNAEMPAVNLNVALPLNSSTVKMNGTADGKVTNSLTVSGKPYGDDASYSTIGGNSVELKVSAPQGPKFSIGKTVKNGKAYYVNGDTVEFEISASNTGDAAGDITLKDNVPDGMTLESITAADGTVSGNSVTFQNVAAGATVTAKVVCKVSKDQTANLTNEVTDGNNTAKATISVKEDKAVIETPVKSGYVTYNGKNLGQKYYPGMAGQIATYTISVTNSGAKDAKDVPVADDNLSSKLENITYKVDGVTKSAFPNEIDVPAGKTVQITVTGTIKSSVTGEISNVAKVDDKSSNKVKFTPDTPKAQLGITKTADVGNYTFGTAEDVVYTITVTNNGEADAENVKIEDILPNDMAFRENSGVYGVLTLADGTTKDITTVDTKTLTAGGTVTVPKGKSITLTVYANVEASATAATLTNTAKVYEGAEEKGTATHTIYGGEDLSKYSLQKKIIAVNGIQADDTTEIVNGDKLTYQATFTNKGTTTMENLYLYDYGTTLKWEASDVLKVVAINGNASDSRIQTVTVEQDNRSHGGYAAETFNIMGIKLAAGESVTVEYVVLANDVTNNNDYNHEKNGIQGFGGIYDLNNSALMQTLSAFETKFGTQSGVYNYTAVGGLTVNEHGSKTVTWYAHDMILNPVSNTVFEAKKSLTNSADKTTNIVDMTAADLEQKTFSYSLALSGSNNDYAGKTIVVEDTLPDGMEYVPDSVEGTANYTALSGIQATQVGQTLTFTFVSTEKFANQWGSGVKLTYQAKLTADKAQELANSTAKKVTLTNTLSKVTVVEGKNDGSDRVISPEDKVDISFTKTTPAPGFAKLAVASFAGQTYDDTAVQPVGNGYITAGDTLIWQTVLYNGRGNSTDVADLKLDGVTLTDNLPATYQFSNKTGLQMTYQVLDLTYNSDDGSSTFETDANGLLKNGTPVPSDAYKPDGSKLIISVDKLATKLEKNKCIVFQFATTVKDGQESEGVITNTGYATVDQPFSAEDTVAGEKQDNQIWSYANYNIVGLTTESWKTITYENNGHNGTPHTDPATDTGYSRQPTHNYVQGMQGEDVTYELHIKNNSPVDLENMTIIDRLPYVGDLGLVSGYERFSAFGVKLKSIDSVMVGGTDVIDKTARSYSTDKTSVLNEYSKDWLGQNDVMNWTNIKSDDTVDFRIQLQDTTVEVGEEVVVKVTATVPSYVAKTGEENIAWNSFAYSYQNTDILGDTVMVAEPAKVGVWVQTPDTTVDVTVNKTLTEAETKDATFYFALFTDENYTTRLSDVISATIPAGRTAASVTMKDVDLSSIKQQTNNANNVYLLETDAKGNQIRNYTPAYTGNKISTDATTNQTVGVTNTKNTGDITLTKTLAGVEGGNVTGDTFYFALFTKNAAGDYVRYEEAPVQSLTFTEADSKKVTFENVPKGMDFYVLETNANGVPTYTGDSGTYTADSGIRYSFLPVTRSAVQAGGTTTITNFEQTQYSITVSKVLIADDVKSTPVFSVGLFTKNGNDYTQVGTTQKVAAGSEVKFSTELNEQNKRYDLKEGIPYYIFEMDGDKRVENGASFQMPVVLDPKNSTTKTNTTFYVSYDCCDDHNQVAALTLTKDAPQANTIITNTTKNPAQIKVTKIATEDGNPAVDHAIEVGLFTQDTNGSYQQVEKKNINIAAGDKGKKSVTFDGLDSSKTYYVFELDAEGKRVENGSTTTVGSAGSSKTFLATYSGNSSRVDLLPGIPGEKVITDANTTQVELSFAKTDVKGSVMKGCEMTLTGPGGYSKTWTSDADPERLTGLAEGEYTLTEKPMTGYAPVSISFAVNANGYIVTTDAQGNPITGSNFSLTENGLTVINRSQISVSKKDITSLKELAGAKITITKTDGSWNEALVELSRTGTTFTKSDSVDDESQYQLTSKELTFISDGKNKTDIIGLPDGTYTMTEVVAPDGYNKVSTDFTFTIKNGVVDATGTTEYDVSGNDITMKDGQKPSVTISKQAVGGGEELTGAVLKLTAPAGTDLSKVKGSYSDGSIAGIETSGNTITWTSDNAKGGVTLANLPAGVYTLEETTAPDGFTKKTEAMNFEVGADGKVGTVNGLTKDDNKIVMEDDTSKLTIAKKDIT</sequence>
<dbReference type="Gene3D" id="2.60.40.10">
    <property type="entry name" value="Immunoglobulins"/>
    <property type="match status" value="3"/>
</dbReference>
<dbReference type="InterPro" id="IPR041033">
    <property type="entry name" value="SpaA_PFL_dom_1"/>
</dbReference>
<feature type="domain" description="DUF11" evidence="1">
    <location>
        <begin position="594"/>
        <end position="709"/>
    </location>
</feature>
<dbReference type="Proteomes" id="UP000016662">
    <property type="component" value="Unassembled WGS sequence"/>
</dbReference>
<dbReference type="STRING" id="411473.RUMCAL_01681"/>
<proteinExistence type="predicted"/>
<evidence type="ECO:0000313" key="4">
    <source>
        <dbReference type="Proteomes" id="UP000016662"/>
    </source>
</evidence>
<dbReference type="Pfam" id="PF01345">
    <property type="entry name" value="DUF11"/>
    <property type="match status" value="3"/>
</dbReference>
<feature type="non-terminal residue" evidence="3">
    <location>
        <position position="2370"/>
    </location>
</feature>
<keyword evidence="4" id="KW-1185">Reference proteome</keyword>
<dbReference type="PANTHER" id="PTHR34819:SF3">
    <property type="entry name" value="CELL SURFACE PROTEIN"/>
    <property type="match status" value="1"/>
</dbReference>
<dbReference type="HOGENOM" id="CLU_229530_0_0_9"/>
<dbReference type="EMBL" id="AWVF01000214">
    <property type="protein sequence ID" value="ERJ95144.1"/>
    <property type="molecule type" value="Genomic_DNA"/>
</dbReference>
<evidence type="ECO:0000259" key="2">
    <source>
        <dbReference type="Pfam" id="PF17802"/>
    </source>
</evidence>
<dbReference type="eggNOG" id="COG1470">
    <property type="taxonomic scope" value="Bacteria"/>
</dbReference>
<dbReference type="InterPro" id="IPR001434">
    <property type="entry name" value="OmcB-like_DUF11"/>
</dbReference>
<dbReference type="eggNOG" id="COG3291">
    <property type="taxonomic scope" value="Bacteria"/>
</dbReference>
<feature type="domain" description="SpaA-like prealbumin fold" evidence="2">
    <location>
        <begin position="2108"/>
        <end position="2219"/>
    </location>
</feature>
<dbReference type="InterPro" id="IPR013783">
    <property type="entry name" value="Ig-like_fold"/>
</dbReference>
<dbReference type="eggNOG" id="COG4932">
    <property type="taxonomic scope" value="Bacteria"/>
</dbReference>
<gene>
    <name evidence="3" type="ORF">RUMCAL_01681</name>
</gene>
<comment type="caution">
    <text evidence="3">The sequence shown here is derived from an EMBL/GenBank/DDBJ whole genome shotgun (WGS) entry which is preliminary data.</text>
</comment>
<name>U2M078_9FIRM</name>
<dbReference type="NCBIfam" id="TIGR01451">
    <property type="entry name" value="B_ant_repeat"/>
    <property type="match status" value="2"/>
</dbReference>
<evidence type="ECO:0000313" key="3">
    <source>
        <dbReference type="EMBL" id="ERJ95144.1"/>
    </source>
</evidence>
<organism evidence="3 4">
    <name type="scientific">Ruminococcus callidus ATCC 27760</name>
    <dbReference type="NCBI Taxonomy" id="411473"/>
    <lineage>
        <taxon>Bacteria</taxon>
        <taxon>Bacillati</taxon>
        <taxon>Bacillota</taxon>
        <taxon>Clostridia</taxon>
        <taxon>Eubacteriales</taxon>
        <taxon>Oscillospiraceae</taxon>
        <taxon>Ruminococcus</taxon>
    </lineage>
</organism>
<feature type="domain" description="DUF11" evidence="1">
    <location>
        <begin position="494"/>
        <end position="578"/>
    </location>
</feature>